<dbReference type="SMART" id="SM00347">
    <property type="entry name" value="HTH_MARR"/>
    <property type="match status" value="1"/>
</dbReference>
<feature type="compositionally biased region" description="Basic and acidic residues" evidence="1">
    <location>
        <begin position="189"/>
        <end position="199"/>
    </location>
</feature>
<keyword evidence="4" id="KW-1185">Reference proteome</keyword>
<dbReference type="InterPro" id="IPR000835">
    <property type="entry name" value="HTH_MarR-typ"/>
</dbReference>
<organism evidence="3 4">
    <name type="scientific">Kitasatospora nipponensis</name>
    <dbReference type="NCBI Taxonomy" id="258049"/>
    <lineage>
        <taxon>Bacteria</taxon>
        <taxon>Bacillati</taxon>
        <taxon>Actinomycetota</taxon>
        <taxon>Actinomycetes</taxon>
        <taxon>Kitasatosporales</taxon>
        <taxon>Streptomycetaceae</taxon>
        <taxon>Kitasatospora</taxon>
    </lineage>
</organism>
<accession>A0ABN1WPI0</accession>
<dbReference type="InterPro" id="IPR036390">
    <property type="entry name" value="WH_DNA-bd_sf"/>
</dbReference>
<dbReference type="Proteomes" id="UP001500037">
    <property type="component" value="Unassembled WGS sequence"/>
</dbReference>
<evidence type="ECO:0000256" key="1">
    <source>
        <dbReference type="SAM" id="MobiDB-lite"/>
    </source>
</evidence>
<dbReference type="PANTHER" id="PTHR33164:SF43">
    <property type="entry name" value="HTH-TYPE TRANSCRIPTIONAL REPRESSOR YETL"/>
    <property type="match status" value="1"/>
</dbReference>
<evidence type="ECO:0000313" key="4">
    <source>
        <dbReference type="Proteomes" id="UP001500037"/>
    </source>
</evidence>
<dbReference type="RefSeq" id="WP_344444259.1">
    <property type="nucleotide sequence ID" value="NZ_BAAALF010000106.1"/>
</dbReference>
<reference evidence="3 4" key="1">
    <citation type="journal article" date="2019" name="Int. J. Syst. Evol. Microbiol.">
        <title>The Global Catalogue of Microorganisms (GCM) 10K type strain sequencing project: providing services to taxonomists for standard genome sequencing and annotation.</title>
        <authorList>
            <consortium name="The Broad Institute Genomics Platform"/>
            <consortium name="The Broad Institute Genome Sequencing Center for Infectious Disease"/>
            <person name="Wu L."/>
            <person name="Ma J."/>
        </authorList>
    </citation>
    <scope>NUCLEOTIDE SEQUENCE [LARGE SCALE GENOMIC DNA]</scope>
    <source>
        <strain evidence="3 4">JCM 13004</strain>
    </source>
</reference>
<dbReference type="EMBL" id="BAAALF010000106">
    <property type="protein sequence ID" value="GAA1253695.1"/>
    <property type="molecule type" value="Genomic_DNA"/>
</dbReference>
<proteinExistence type="predicted"/>
<comment type="caution">
    <text evidence="3">The sequence shown here is derived from an EMBL/GenBank/DDBJ whole genome shotgun (WGS) entry which is preliminary data.</text>
</comment>
<dbReference type="Gene3D" id="1.10.10.10">
    <property type="entry name" value="Winged helix-like DNA-binding domain superfamily/Winged helix DNA-binding domain"/>
    <property type="match status" value="1"/>
</dbReference>
<dbReference type="PROSITE" id="PS50995">
    <property type="entry name" value="HTH_MARR_2"/>
    <property type="match status" value="1"/>
</dbReference>
<feature type="domain" description="HTH marR-type" evidence="2">
    <location>
        <begin position="11"/>
        <end position="150"/>
    </location>
</feature>
<evidence type="ECO:0000259" key="2">
    <source>
        <dbReference type="PROSITE" id="PS50995"/>
    </source>
</evidence>
<dbReference type="SUPFAM" id="SSF46785">
    <property type="entry name" value="Winged helix' DNA-binding domain"/>
    <property type="match status" value="1"/>
</dbReference>
<protein>
    <submittedName>
        <fullName evidence="3">MarR family transcriptional regulator</fullName>
    </submittedName>
</protein>
<dbReference type="InterPro" id="IPR039422">
    <property type="entry name" value="MarR/SlyA-like"/>
</dbReference>
<evidence type="ECO:0000313" key="3">
    <source>
        <dbReference type="EMBL" id="GAA1253695.1"/>
    </source>
</evidence>
<sequence>MDGALPGLSPSEQLLIGLTRLGQAVRLSAWHNAGPTKLTPLQADILLFLAGDGRPRRQGEIVTALASTAPTVSDAVRALTAKELVDRRRDPLDTRTVALTLTPDGRAEADRLAAIPAPLREALDALGEQDVAAMLRGTTAMIRVLQRHQAIPVSRTCVTCRFYRPDAHPEDPDRPHHCAFVDAPFGDGELRLECPDHQPAEPPGQAPA</sequence>
<name>A0ABN1WPI0_9ACTN</name>
<dbReference type="Pfam" id="PF12802">
    <property type="entry name" value="MarR_2"/>
    <property type="match status" value="1"/>
</dbReference>
<feature type="region of interest" description="Disordered" evidence="1">
    <location>
        <begin position="189"/>
        <end position="208"/>
    </location>
</feature>
<dbReference type="InterPro" id="IPR036388">
    <property type="entry name" value="WH-like_DNA-bd_sf"/>
</dbReference>
<dbReference type="PANTHER" id="PTHR33164">
    <property type="entry name" value="TRANSCRIPTIONAL REGULATOR, MARR FAMILY"/>
    <property type="match status" value="1"/>
</dbReference>
<gene>
    <name evidence="3" type="ORF">GCM10009665_50450</name>
</gene>